<dbReference type="EMBL" id="FRAW01000003">
    <property type="protein sequence ID" value="SHK24875.1"/>
    <property type="molecule type" value="Genomic_DNA"/>
</dbReference>
<reference evidence="3" key="2">
    <citation type="submission" date="2016-11" db="EMBL/GenBank/DDBJ databases">
        <authorList>
            <person name="Jaros S."/>
            <person name="Januszkiewicz K."/>
            <person name="Wedrychowicz H."/>
        </authorList>
    </citation>
    <scope>NUCLEOTIDE SEQUENCE [LARGE SCALE GENOMIC DNA]</scope>
    <source>
        <strain evidence="3">UWOS</strain>
    </source>
</reference>
<dbReference type="PANTHER" id="PTHR30486">
    <property type="entry name" value="TWITCHING MOTILITY PROTEIN PILT"/>
    <property type="match status" value="1"/>
</dbReference>
<evidence type="ECO:0000259" key="2">
    <source>
        <dbReference type="PROSITE" id="PS00662"/>
    </source>
</evidence>
<dbReference type="Pfam" id="PF00437">
    <property type="entry name" value="T2SSE"/>
    <property type="match status" value="1"/>
</dbReference>
<dbReference type="Gene3D" id="3.40.50.300">
    <property type="entry name" value="P-loop containing nucleotide triphosphate hydrolases"/>
    <property type="match status" value="1"/>
</dbReference>
<dbReference type="PANTHER" id="PTHR30486:SF16">
    <property type="entry name" value="TWITCHING MOTILITY PROTEIN PILT"/>
    <property type="match status" value="1"/>
</dbReference>
<accession>A0A1T4LSX1</accession>
<dbReference type="InterPro" id="IPR027417">
    <property type="entry name" value="P-loop_NTPase"/>
</dbReference>
<dbReference type="GO" id="GO:0005524">
    <property type="term" value="F:ATP binding"/>
    <property type="evidence" value="ECO:0007669"/>
    <property type="project" value="InterPro"/>
</dbReference>
<dbReference type="NCBIfam" id="TIGR01420">
    <property type="entry name" value="pilT_fam"/>
    <property type="match status" value="1"/>
</dbReference>
<organism evidence="3 5">
    <name type="scientific">Fibrobacter intestinalis</name>
    <dbReference type="NCBI Taxonomy" id="28122"/>
    <lineage>
        <taxon>Bacteria</taxon>
        <taxon>Pseudomonadati</taxon>
        <taxon>Fibrobacterota</taxon>
        <taxon>Fibrobacteria</taxon>
        <taxon>Fibrobacterales</taxon>
        <taxon>Fibrobacteraceae</taxon>
        <taxon>Fibrobacter</taxon>
    </lineage>
</organism>
<dbReference type="EMBL" id="FUWU01000013">
    <property type="protein sequence ID" value="SJZ57829.1"/>
    <property type="molecule type" value="Genomic_DNA"/>
</dbReference>
<evidence type="ECO:0000313" key="5">
    <source>
        <dbReference type="Proteomes" id="UP000184275"/>
    </source>
</evidence>
<dbReference type="InterPro" id="IPR006321">
    <property type="entry name" value="PilT/PilU"/>
</dbReference>
<dbReference type="STRING" id="28122.SAMN02745108_01005"/>
<proteinExistence type="inferred from homology"/>
<protein>
    <submittedName>
        <fullName evidence="3">Twitching motility protein PilT</fullName>
    </submittedName>
</protein>
<gene>
    <name evidence="4" type="ORF">SAMN02745108_01005</name>
    <name evidence="3" type="ORF">SAMN05720469_10336</name>
</gene>
<reference evidence="5" key="1">
    <citation type="submission" date="2016-11" db="EMBL/GenBank/DDBJ databases">
        <authorList>
            <person name="Varghese N."/>
            <person name="Submissions S."/>
        </authorList>
    </citation>
    <scope>NUCLEOTIDE SEQUENCE [LARGE SCALE GENOMIC DNA]</scope>
    <source>
        <strain evidence="5">UWOS</strain>
    </source>
</reference>
<reference evidence="4 6" key="3">
    <citation type="submission" date="2017-02" db="EMBL/GenBank/DDBJ databases">
        <authorList>
            <person name="Peterson S.W."/>
        </authorList>
    </citation>
    <scope>NUCLEOTIDE SEQUENCE [LARGE SCALE GENOMIC DNA]</scope>
    <source>
        <strain evidence="4 6">ATCC 43854</strain>
    </source>
</reference>
<dbReference type="AlphaFoldDB" id="A0A1M6QXE9"/>
<dbReference type="CDD" id="cd01131">
    <property type="entry name" value="PilT"/>
    <property type="match status" value="1"/>
</dbReference>
<evidence type="ECO:0000313" key="6">
    <source>
        <dbReference type="Proteomes" id="UP000190449"/>
    </source>
</evidence>
<comment type="similarity">
    <text evidence="1">Belongs to the GSP E family.</text>
</comment>
<dbReference type="Gene3D" id="3.30.450.90">
    <property type="match status" value="1"/>
</dbReference>
<evidence type="ECO:0000256" key="1">
    <source>
        <dbReference type="ARBA" id="ARBA00006611"/>
    </source>
</evidence>
<dbReference type="SUPFAM" id="SSF52540">
    <property type="entry name" value="P-loop containing nucleoside triphosphate hydrolases"/>
    <property type="match status" value="1"/>
</dbReference>
<dbReference type="Proteomes" id="UP000190449">
    <property type="component" value="Unassembled WGS sequence"/>
</dbReference>
<name>A0A1M6QXE9_9BACT</name>
<dbReference type="InterPro" id="IPR050921">
    <property type="entry name" value="T4SS_GSP_E_ATPase"/>
</dbReference>
<dbReference type="PROSITE" id="PS00662">
    <property type="entry name" value="T2SP_E"/>
    <property type="match status" value="1"/>
</dbReference>
<feature type="domain" description="Bacterial type II secretion system protein E" evidence="2">
    <location>
        <begin position="195"/>
        <end position="209"/>
    </location>
</feature>
<accession>A0A1M6QXE9</accession>
<keyword evidence="5" id="KW-1185">Reference proteome</keyword>
<evidence type="ECO:0000313" key="3">
    <source>
        <dbReference type="EMBL" id="SHK24875.1"/>
    </source>
</evidence>
<evidence type="ECO:0000313" key="4">
    <source>
        <dbReference type="EMBL" id="SJZ57829.1"/>
    </source>
</evidence>
<dbReference type="RefSeq" id="WP_073302325.1">
    <property type="nucleotide sequence ID" value="NZ_FRAW01000003.1"/>
</dbReference>
<dbReference type="InterPro" id="IPR001482">
    <property type="entry name" value="T2SS/T4SS_dom"/>
</dbReference>
<sequence>MAYNIQDLLSEMVKRGASDLHITAGIPPMLRLAGKLAPMGTETLKPDETMRMTYSLMNELQKKAFEQNKECDFSFGIANLARFRANAYLQRGCVALALRIIPLEIKTFKDLDLPPIIAEFTTRPSGLVLVTGSTGSGKSTTLAAMIDKINKERHEHILTIEDPIEFLHKHQNCMVNQREVGNDTNSFSQALKMALRQDPDIVLIGEMRDLETIRAALTIAETGHLTLATLHTNSAVQTINRIVDAFPQGEQQTVRTQLSFVLQGVVCQMLLPKIGGGRVMCYEVMNVTPAIRALIRDNKSHQIGSMIEIGQKFGMNTMNMRLAELVRQGKLEHFEALAKSPDPNQLEKELEKIGV</sequence>
<dbReference type="GO" id="GO:0016887">
    <property type="term" value="F:ATP hydrolysis activity"/>
    <property type="evidence" value="ECO:0007669"/>
    <property type="project" value="InterPro"/>
</dbReference>
<dbReference type="Proteomes" id="UP000184275">
    <property type="component" value="Unassembled WGS sequence"/>
</dbReference>